<dbReference type="EMBL" id="JACATZ010000003">
    <property type="protein sequence ID" value="NWJ49081.1"/>
    <property type="molecule type" value="Genomic_DNA"/>
</dbReference>
<evidence type="ECO:0000259" key="5">
    <source>
        <dbReference type="Pfam" id="PF00464"/>
    </source>
</evidence>
<evidence type="ECO:0000313" key="8">
    <source>
        <dbReference type="Proteomes" id="UP000521676"/>
    </source>
</evidence>
<keyword evidence="9" id="KW-1185">Reference proteome</keyword>
<dbReference type="GO" id="GO:0030170">
    <property type="term" value="F:pyridoxal phosphate binding"/>
    <property type="evidence" value="ECO:0007669"/>
    <property type="project" value="InterPro"/>
</dbReference>
<name>A0A8T7MAL2_9CHLR</name>
<keyword evidence="6" id="KW-0808">Transferase</keyword>
<accession>A0A8T7MAL2</accession>
<dbReference type="EMBL" id="CP128400">
    <property type="protein sequence ID" value="WJW69009.1"/>
    <property type="molecule type" value="Genomic_DNA"/>
</dbReference>
<dbReference type="InterPro" id="IPR015421">
    <property type="entry name" value="PyrdxlP-dep_Trfase_major"/>
</dbReference>
<reference evidence="6 8" key="1">
    <citation type="submission" date="2020-06" db="EMBL/GenBank/DDBJ databases">
        <title>Anoxygenic phototrophic Chloroflexota member uses a Type I reaction center.</title>
        <authorList>
            <person name="Tsuji J.M."/>
            <person name="Shaw N.A."/>
            <person name="Nagashima S."/>
            <person name="Venkiteswaran J."/>
            <person name="Schiff S.L."/>
            <person name="Hanada S."/>
            <person name="Tank M."/>
            <person name="Neufeld J.D."/>
        </authorList>
    </citation>
    <scope>NUCLEOTIDE SEQUENCE [LARGE SCALE GENOMIC DNA]</scope>
    <source>
        <strain evidence="6">L227-S17</strain>
    </source>
</reference>
<dbReference type="PIRSF" id="PIRSF000412">
    <property type="entry name" value="SHMT"/>
    <property type="match status" value="1"/>
</dbReference>
<protein>
    <submittedName>
        <fullName evidence="6">Aminotransferase class I/II-fold pyridoxal phosphate-dependent enzyme</fullName>
    </submittedName>
</protein>
<evidence type="ECO:0000256" key="2">
    <source>
        <dbReference type="ARBA" id="ARBA00006376"/>
    </source>
</evidence>
<reference evidence="7" key="2">
    <citation type="journal article" date="2024" name="Nature">
        <title>Anoxygenic phototroph of the Chloroflexota uses a type I reaction centre.</title>
        <authorList>
            <person name="Tsuji J.M."/>
            <person name="Shaw N.A."/>
            <person name="Nagashima S."/>
            <person name="Venkiteswaran J.J."/>
            <person name="Schiff S.L."/>
            <person name="Watanabe T."/>
            <person name="Fukui M."/>
            <person name="Hanada S."/>
            <person name="Tank M."/>
            <person name="Neufeld J.D."/>
        </authorList>
    </citation>
    <scope>NUCLEOTIDE SEQUENCE</scope>
    <source>
        <strain evidence="7">L227-S17</strain>
    </source>
</reference>
<evidence type="ECO:0000313" key="7">
    <source>
        <dbReference type="EMBL" id="WJW69009.1"/>
    </source>
</evidence>
<comment type="cofactor">
    <cofactor evidence="1 4">
        <name>pyridoxal 5'-phosphate</name>
        <dbReference type="ChEBI" id="CHEBI:597326"/>
    </cofactor>
</comment>
<keyword evidence="3 4" id="KW-0663">Pyridoxal phosphate</keyword>
<dbReference type="InterPro" id="IPR039429">
    <property type="entry name" value="SHMT-like_dom"/>
</dbReference>
<dbReference type="InterPro" id="IPR015422">
    <property type="entry name" value="PyrdxlP-dep_Trfase_small"/>
</dbReference>
<dbReference type="InterPro" id="IPR015424">
    <property type="entry name" value="PyrdxlP-dep_Trfase"/>
</dbReference>
<evidence type="ECO:0000313" key="9">
    <source>
        <dbReference type="Proteomes" id="UP001431572"/>
    </source>
</evidence>
<gene>
    <name evidence="6" type="ORF">HXX08_24755</name>
    <name evidence="7" type="ORF">OZ401_002600</name>
</gene>
<dbReference type="Proteomes" id="UP000521676">
    <property type="component" value="Unassembled WGS sequence"/>
</dbReference>
<dbReference type="GO" id="GO:0035999">
    <property type="term" value="P:tetrahydrofolate interconversion"/>
    <property type="evidence" value="ECO:0007669"/>
    <property type="project" value="InterPro"/>
</dbReference>
<evidence type="ECO:0000313" key="6">
    <source>
        <dbReference type="EMBL" id="NWJ49081.1"/>
    </source>
</evidence>
<dbReference type="Proteomes" id="UP001431572">
    <property type="component" value="Chromosome 2"/>
</dbReference>
<dbReference type="RefSeq" id="WP_341470912.1">
    <property type="nucleotide sequence ID" value="NZ_CP128400.1"/>
</dbReference>
<dbReference type="GO" id="GO:0004372">
    <property type="term" value="F:glycine hydroxymethyltransferase activity"/>
    <property type="evidence" value="ECO:0007669"/>
    <property type="project" value="InterPro"/>
</dbReference>
<dbReference type="GO" id="GO:0019264">
    <property type="term" value="P:glycine biosynthetic process from serine"/>
    <property type="evidence" value="ECO:0007669"/>
    <property type="project" value="InterPro"/>
</dbReference>
<dbReference type="PANTHER" id="PTHR11680:SF35">
    <property type="entry name" value="SERINE HYDROXYMETHYLTRANSFERASE 1"/>
    <property type="match status" value="1"/>
</dbReference>
<dbReference type="InterPro" id="IPR049943">
    <property type="entry name" value="Ser_HO-MeTrfase-like"/>
</dbReference>
<dbReference type="Pfam" id="PF00464">
    <property type="entry name" value="SHMT"/>
    <property type="match status" value="1"/>
</dbReference>
<evidence type="ECO:0000256" key="1">
    <source>
        <dbReference type="ARBA" id="ARBA00001933"/>
    </source>
</evidence>
<dbReference type="GO" id="GO:0008483">
    <property type="term" value="F:transaminase activity"/>
    <property type="evidence" value="ECO:0007669"/>
    <property type="project" value="UniProtKB-KW"/>
</dbReference>
<evidence type="ECO:0000256" key="4">
    <source>
        <dbReference type="PIRSR" id="PIRSR000412-50"/>
    </source>
</evidence>
<dbReference type="GO" id="GO:0005737">
    <property type="term" value="C:cytoplasm"/>
    <property type="evidence" value="ECO:0007669"/>
    <property type="project" value="TreeGrafter"/>
</dbReference>
<feature type="modified residue" description="N6-(pyridoxal phosphate)lysine" evidence="4">
    <location>
        <position position="252"/>
    </location>
</feature>
<dbReference type="Gene3D" id="3.40.640.10">
    <property type="entry name" value="Type I PLP-dependent aspartate aminotransferase-like (Major domain)"/>
    <property type="match status" value="1"/>
</dbReference>
<dbReference type="PANTHER" id="PTHR11680">
    <property type="entry name" value="SERINE HYDROXYMETHYLTRANSFERASE"/>
    <property type="match status" value="1"/>
</dbReference>
<comment type="similarity">
    <text evidence="2">Belongs to the SHMT family.</text>
</comment>
<dbReference type="Gene3D" id="3.90.1150.10">
    <property type="entry name" value="Aspartate Aminotransferase, domain 1"/>
    <property type="match status" value="1"/>
</dbReference>
<feature type="domain" description="Serine hydroxymethyltransferase-like" evidence="5">
    <location>
        <begin position="47"/>
        <end position="408"/>
    </location>
</feature>
<keyword evidence="6" id="KW-0032">Aminotransferase</keyword>
<dbReference type="InterPro" id="IPR001085">
    <property type="entry name" value="Ser_HO-MeTrfase"/>
</dbReference>
<organism evidence="6 8">
    <name type="scientific">Candidatus Chlorohelix allophototropha</name>
    <dbReference type="NCBI Taxonomy" id="3003348"/>
    <lineage>
        <taxon>Bacteria</taxon>
        <taxon>Bacillati</taxon>
        <taxon>Chloroflexota</taxon>
        <taxon>Chloroflexia</taxon>
        <taxon>Candidatus Chloroheliales</taxon>
        <taxon>Candidatus Chloroheliaceae</taxon>
        <taxon>Candidatus Chlorohelix</taxon>
    </lineage>
</organism>
<sequence>MDYKRPWVSPESQEFYNKYVSHYRNLLPSGFESEVEQMLEMHARFMDYECISLYAGTNIMNPRAARFQAASVGSRPSLGYPGDKYETGLQYAEQLEIMVVEILRRIFKCDYVEFRVGSGSLANLYAYMACTKPGDRIMALSNAAAGHVTHHTPGAAGLYGLEVHDIPFDGERMAVDLAKLEAEAQRLKPKLIILGGSLALFPYPVKEVRAIADRVGAWLMFDAAHVSGIIAGGEFQQPLAEGAHLMTCSTYKSFGGPAGGLVLTNMPELAERLDKIAYPGLTANFDLSRTAALVVAASDILEFGQEYARVCIANAQKLAEELAEGGAPVHSAKGRGFTMSHHIAIQAAAYKGGTTASRQLEKANILTSGIGLPLPELPNDFNAIRIGTQEITRWGFKPNDMPELAQLINRVLVKGEVPESVQPDVIAMRQRFQQLHYIRA</sequence>
<proteinExistence type="inferred from homology"/>
<dbReference type="AlphaFoldDB" id="A0A8T7MAL2"/>
<evidence type="ECO:0000256" key="3">
    <source>
        <dbReference type="ARBA" id="ARBA00022898"/>
    </source>
</evidence>
<dbReference type="SUPFAM" id="SSF53383">
    <property type="entry name" value="PLP-dependent transferases"/>
    <property type="match status" value="1"/>
</dbReference>